<evidence type="ECO:0000256" key="5">
    <source>
        <dbReference type="ARBA" id="ARBA00022776"/>
    </source>
</evidence>
<reference evidence="12 13" key="1">
    <citation type="submission" date="2024-01" db="EMBL/GenBank/DDBJ databases">
        <title>The genomes of 5 underutilized Papilionoideae crops provide insights into root nodulation and disease resistanc.</title>
        <authorList>
            <person name="Jiang F."/>
        </authorList>
    </citation>
    <scope>NUCLEOTIDE SEQUENCE [LARGE SCALE GENOMIC DNA]</scope>
    <source>
        <strain evidence="12">JINMINGXINNONG_FW02</strain>
        <tissue evidence="12">Leaves</tissue>
    </source>
</reference>
<sequence length="339" mass="38652">MTTSALVKKIQCNKRQRDDTNESCKEGGNVEALYRVGLQELKSFVGNIENDMKYLKMAAEKGHLEAKYTYALILLCSYDDDLRKEGVEYMQFLRNAKQIGNLAGMEEAVFDALNLNPQLFCNEVLNNVDDVLDEAFRFFYQDASTKLNIEGTQRSQDLKKGVDCIRQRVQSVLDKQLGAWENYILRHCFSLPPGFRLPNTDESTESDTDPSAPFDPDIDVQLDSLREKLTQVVQDSEMLNQEIQLLERKSSINAGYINEAVHLYEQNSMHELFQEIVATASELEMKMGKLNSSMIEETDLMKTKRIYSTEMDLSAVHSAKGLSNEKLDVEEFVGIMKTM</sequence>
<dbReference type="PANTHER" id="PTHR14527:SF2">
    <property type="entry name" value="PROTEIN MIS12 HOMOLOG"/>
    <property type="match status" value="1"/>
</dbReference>
<gene>
    <name evidence="12" type="ORF">VNO80_08928</name>
</gene>
<evidence type="ECO:0000259" key="11">
    <source>
        <dbReference type="Pfam" id="PF23310"/>
    </source>
</evidence>
<dbReference type="EMBL" id="JAYMYR010000004">
    <property type="protein sequence ID" value="KAK7366925.1"/>
    <property type="molecule type" value="Genomic_DNA"/>
</dbReference>
<keyword evidence="4" id="KW-0132">Cell division</keyword>
<keyword evidence="6" id="KW-0995">Kinetochore</keyword>
<keyword evidence="3" id="KW-0158">Chromosome</keyword>
<comment type="similarity">
    <text evidence="2">Belongs to the mis12 family.</text>
</comment>
<comment type="subcellular location">
    <subcellularLocation>
        <location evidence="1">Chromosome</location>
        <location evidence="1">Centromere</location>
        <location evidence="1">Kinetochore</location>
    </subcellularLocation>
</comment>
<evidence type="ECO:0000256" key="2">
    <source>
        <dbReference type="ARBA" id="ARBA00008643"/>
    </source>
</evidence>
<evidence type="ECO:0000256" key="1">
    <source>
        <dbReference type="ARBA" id="ARBA00004629"/>
    </source>
</evidence>
<dbReference type="Pfam" id="PF05859">
    <property type="entry name" value="Mis12"/>
    <property type="match status" value="1"/>
</dbReference>
<keyword evidence="8" id="KW-0131">Cell cycle</keyword>
<dbReference type="InterPro" id="IPR057136">
    <property type="entry name" value="At2g35280_TPR_dom"/>
</dbReference>
<evidence type="ECO:0000313" key="12">
    <source>
        <dbReference type="EMBL" id="KAK7366925.1"/>
    </source>
</evidence>
<evidence type="ECO:0000313" key="13">
    <source>
        <dbReference type="Proteomes" id="UP001374584"/>
    </source>
</evidence>
<organism evidence="12 13">
    <name type="scientific">Phaseolus coccineus</name>
    <name type="common">Scarlet runner bean</name>
    <name type="synonym">Phaseolus multiflorus</name>
    <dbReference type="NCBI Taxonomy" id="3886"/>
    <lineage>
        <taxon>Eukaryota</taxon>
        <taxon>Viridiplantae</taxon>
        <taxon>Streptophyta</taxon>
        <taxon>Embryophyta</taxon>
        <taxon>Tracheophyta</taxon>
        <taxon>Spermatophyta</taxon>
        <taxon>Magnoliopsida</taxon>
        <taxon>eudicotyledons</taxon>
        <taxon>Gunneridae</taxon>
        <taxon>Pentapetalae</taxon>
        <taxon>rosids</taxon>
        <taxon>fabids</taxon>
        <taxon>Fabales</taxon>
        <taxon>Fabaceae</taxon>
        <taxon>Papilionoideae</taxon>
        <taxon>50 kb inversion clade</taxon>
        <taxon>NPAAA clade</taxon>
        <taxon>indigoferoid/millettioid clade</taxon>
        <taxon>Phaseoleae</taxon>
        <taxon>Phaseolus</taxon>
    </lineage>
</organism>
<comment type="caution">
    <text evidence="12">The sequence shown here is derived from an EMBL/GenBank/DDBJ whole genome shotgun (WGS) entry which is preliminary data.</text>
</comment>
<name>A0AAN9N5D6_PHACN</name>
<dbReference type="Proteomes" id="UP001374584">
    <property type="component" value="Unassembled WGS sequence"/>
</dbReference>
<evidence type="ECO:0000256" key="3">
    <source>
        <dbReference type="ARBA" id="ARBA00022454"/>
    </source>
</evidence>
<dbReference type="AlphaFoldDB" id="A0AAN9N5D6"/>
<keyword evidence="5" id="KW-0498">Mitosis</keyword>
<evidence type="ECO:0000256" key="4">
    <source>
        <dbReference type="ARBA" id="ARBA00022618"/>
    </source>
</evidence>
<dbReference type="PANTHER" id="PTHR14527">
    <property type="entry name" value="PROTEIN MIS12 HOMOLOG"/>
    <property type="match status" value="1"/>
</dbReference>
<keyword evidence="13" id="KW-1185">Reference proteome</keyword>
<protein>
    <recommendedName>
        <fullName evidence="11">At2g35280-like TPR domain-containing protein</fullName>
    </recommendedName>
</protein>
<dbReference type="GO" id="GO:0000070">
    <property type="term" value="P:mitotic sister chromatid segregation"/>
    <property type="evidence" value="ECO:0007669"/>
    <property type="project" value="TreeGrafter"/>
</dbReference>
<evidence type="ECO:0000256" key="7">
    <source>
        <dbReference type="ARBA" id="ARBA00023054"/>
    </source>
</evidence>
<dbReference type="Pfam" id="PF23310">
    <property type="entry name" value="TPR_27"/>
    <property type="match status" value="1"/>
</dbReference>
<feature type="domain" description="At2g35280-like TPR" evidence="11">
    <location>
        <begin position="21"/>
        <end position="97"/>
    </location>
</feature>
<evidence type="ECO:0000256" key="10">
    <source>
        <dbReference type="SAM" id="Coils"/>
    </source>
</evidence>
<evidence type="ECO:0000256" key="6">
    <source>
        <dbReference type="ARBA" id="ARBA00022838"/>
    </source>
</evidence>
<evidence type="ECO:0000256" key="9">
    <source>
        <dbReference type="ARBA" id="ARBA00023328"/>
    </source>
</evidence>
<dbReference type="InterPro" id="IPR008685">
    <property type="entry name" value="Centromere_Mis12"/>
</dbReference>
<proteinExistence type="inferred from homology"/>
<dbReference type="GO" id="GO:0000444">
    <property type="term" value="C:MIS12/MIND type complex"/>
    <property type="evidence" value="ECO:0007669"/>
    <property type="project" value="TreeGrafter"/>
</dbReference>
<dbReference type="GO" id="GO:0051301">
    <property type="term" value="P:cell division"/>
    <property type="evidence" value="ECO:0007669"/>
    <property type="project" value="UniProtKB-KW"/>
</dbReference>
<evidence type="ECO:0000256" key="8">
    <source>
        <dbReference type="ARBA" id="ARBA00023306"/>
    </source>
</evidence>
<dbReference type="GO" id="GO:0005634">
    <property type="term" value="C:nucleus"/>
    <property type="evidence" value="ECO:0007669"/>
    <property type="project" value="InterPro"/>
</dbReference>
<feature type="coiled-coil region" evidence="10">
    <location>
        <begin position="222"/>
        <end position="249"/>
    </location>
</feature>
<keyword evidence="9" id="KW-0137">Centromere</keyword>
<dbReference type="GO" id="GO:0051382">
    <property type="term" value="P:kinetochore assembly"/>
    <property type="evidence" value="ECO:0007669"/>
    <property type="project" value="TreeGrafter"/>
</dbReference>
<accession>A0AAN9N5D6</accession>
<keyword evidence="7 10" id="KW-0175">Coiled coil</keyword>